<reference evidence="8" key="1">
    <citation type="submission" date="2022-12" db="EMBL/GenBank/DDBJ databases">
        <title>Reference genome sequencing for broad-spectrum identification of bacterial and archaeal isolates by mass spectrometry.</title>
        <authorList>
            <person name="Sekiguchi Y."/>
            <person name="Tourlousse D.M."/>
        </authorList>
    </citation>
    <scope>NUCLEOTIDE SEQUENCE</scope>
    <source>
        <strain evidence="8">10succ1</strain>
    </source>
</reference>
<dbReference type="SUPFAM" id="SSF48557">
    <property type="entry name" value="L-aspartase-like"/>
    <property type="match status" value="1"/>
</dbReference>
<dbReference type="InterPro" id="IPR009049">
    <property type="entry name" value="Argininosuccinate_lyase"/>
</dbReference>
<dbReference type="PROSITE" id="PS00163">
    <property type="entry name" value="FUMARATE_LYASES"/>
    <property type="match status" value="1"/>
</dbReference>
<evidence type="ECO:0000256" key="1">
    <source>
        <dbReference type="ARBA" id="ARBA00004941"/>
    </source>
</evidence>
<evidence type="ECO:0000259" key="6">
    <source>
        <dbReference type="Pfam" id="PF00206"/>
    </source>
</evidence>
<dbReference type="HAMAP" id="MF_00006">
    <property type="entry name" value="Arg_succ_lyase"/>
    <property type="match status" value="1"/>
</dbReference>
<evidence type="ECO:0000256" key="2">
    <source>
        <dbReference type="ARBA" id="ARBA00012338"/>
    </source>
</evidence>
<gene>
    <name evidence="5 8" type="primary">argH</name>
    <name evidence="8" type="ORF">PM10SUCC1_17600</name>
</gene>
<evidence type="ECO:0000313" key="8">
    <source>
        <dbReference type="EMBL" id="GLI56246.1"/>
    </source>
</evidence>
<dbReference type="InterPro" id="IPR024083">
    <property type="entry name" value="Fumarase/histidase_N"/>
</dbReference>
<feature type="domain" description="Argininosuccinate lyase C-terminal" evidence="7">
    <location>
        <begin position="363"/>
        <end position="430"/>
    </location>
</feature>
<name>A0A9W6GLY8_9FUSO</name>
<dbReference type="InterPro" id="IPR000362">
    <property type="entry name" value="Fumarate_lyase_fam"/>
</dbReference>
<dbReference type="GO" id="GO:0004056">
    <property type="term" value="F:argininosuccinate lyase activity"/>
    <property type="evidence" value="ECO:0007669"/>
    <property type="project" value="UniProtKB-UniRule"/>
</dbReference>
<dbReference type="FunFam" id="1.10.40.30:FF:000001">
    <property type="entry name" value="Argininosuccinate lyase"/>
    <property type="match status" value="1"/>
</dbReference>
<dbReference type="FunFam" id="1.20.200.10:FF:000002">
    <property type="entry name" value="Argininosuccinate lyase"/>
    <property type="match status" value="1"/>
</dbReference>
<organism evidence="8 9">
    <name type="scientific">Propionigenium maris DSM 9537</name>
    <dbReference type="NCBI Taxonomy" id="1123000"/>
    <lineage>
        <taxon>Bacteria</taxon>
        <taxon>Fusobacteriati</taxon>
        <taxon>Fusobacteriota</taxon>
        <taxon>Fusobacteriia</taxon>
        <taxon>Fusobacteriales</taxon>
        <taxon>Fusobacteriaceae</taxon>
        <taxon>Propionigenium</taxon>
    </lineage>
</organism>
<dbReference type="GO" id="GO:0005829">
    <property type="term" value="C:cytosol"/>
    <property type="evidence" value="ECO:0007669"/>
    <property type="project" value="TreeGrafter"/>
</dbReference>
<keyword evidence="3 5" id="KW-0055">Arginine biosynthesis</keyword>
<dbReference type="Gene3D" id="1.20.200.10">
    <property type="entry name" value="Fumarase/aspartase (Central domain)"/>
    <property type="match status" value="1"/>
</dbReference>
<dbReference type="PRINTS" id="PR00149">
    <property type="entry name" value="FUMRATELYASE"/>
</dbReference>
<dbReference type="EC" id="4.3.2.1" evidence="2 5"/>
<comment type="pathway">
    <text evidence="1 5">Amino-acid biosynthesis; L-arginine biosynthesis; L-arginine from L-ornithine and carbamoyl phosphate: step 3/3.</text>
</comment>
<dbReference type="CDD" id="cd01359">
    <property type="entry name" value="Argininosuccinate_lyase"/>
    <property type="match status" value="1"/>
</dbReference>
<dbReference type="Pfam" id="PF14698">
    <property type="entry name" value="ASL_C2"/>
    <property type="match status" value="1"/>
</dbReference>
<dbReference type="EMBL" id="BSDY01000007">
    <property type="protein sequence ID" value="GLI56246.1"/>
    <property type="molecule type" value="Genomic_DNA"/>
</dbReference>
<keyword evidence="5 8" id="KW-0456">Lyase</keyword>
<dbReference type="RefSeq" id="WP_281835263.1">
    <property type="nucleotide sequence ID" value="NZ_BSDY01000007.1"/>
</dbReference>
<dbReference type="PRINTS" id="PR00145">
    <property type="entry name" value="ARGSUCLYASE"/>
</dbReference>
<evidence type="ECO:0000256" key="4">
    <source>
        <dbReference type="ARBA" id="ARBA00022605"/>
    </source>
</evidence>
<protein>
    <recommendedName>
        <fullName evidence="2 5">Argininosuccinate lyase</fullName>
        <shortName evidence="5">ASAL</shortName>
        <ecNumber evidence="2 5">4.3.2.1</ecNumber>
    </recommendedName>
    <alternativeName>
        <fullName evidence="5">Arginosuccinase</fullName>
    </alternativeName>
</protein>
<dbReference type="AlphaFoldDB" id="A0A9W6GLY8"/>
<comment type="caution">
    <text evidence="8">The sequence shown here is derived from an EMBL/GenBank/DDBJ whole genome shotgun (WGS) entry which is preliminary data.</text>
</comment>
<dbReference type="Gene3D" id="1.10.40.30">
    <property type="entry name" value="Fumarase/aspartase (C-terminal domain)"/>
    <property type="match status" value="1"/>
</dbReference>
<dbReference type="GO" id="GO:0042450">
    <property type="term" value="P:L-arginine biosynthetic process via ornithine"/>
    <property type="evidence" value="ECO:0007669"/>
    <property type="project" value="UniProtKB-UniRule"/>
</dbReference>
<comment type="similarity">
    <text evidence="5">Belongs to the lyase 1 family. Argininosuccinate lyase subfamily.</text>
</comment>
<keyword evidence="5" id="KW-0963">Cytoplasm</keyword>
<evidence type="ECO:0000313" key="9">
    <source>
        <dbReference type="Proteomes" id="UP001144471"/>
    </source>
</evidence>
<dbReference type="InterPro" id="IPR022761">
    <property type="entry name" value="Fumarate_lyase_N"/>
</dbReference>
<evidence type="ECO:0000259" key="7">
    <source>
        <dbReference type="Pfam" id="PF14698"/>
    </source>
</evidence>
<proteinExistence type="inferred from homology"/>
<dbReference type="InterPro" id="IPR020557">
    <property type="entry name" value="Fumarate_lyase_CS"/>
</dbReference>
<dbReference type="NCBIfam" id="TIGR00838">
    <property type="entry name" value="argH"/>
    <property type="match status" value="1"/>
</dbReference>
<dbReference type="Proteomes" id="UP001144471">
    <property type="component" value="Unassembled WGS sequence"/>
</dbReference>
<sequence>MKLWGGRFVEGSSKILEEFNASINFDKRMYAEDIEGSIAHSKMLAKQGIISSEEQRAMKDGLLEIKEEIEAENFVFHIEDEDIHMAIEKRLIEKIGQIGGKLHTARSRNDQVAVDIRMYLKKEGTLIKKLLEELMGSILNKSIENKEVIMPGYTHLQRAQPISAAHHFMAYFQMFKRDYERLEQSIERMDELPLGAGALAGTTYNIDREFVAKELGFEKVTENSIDTVSDRDFIIEMNFVISMISMHLSRFCEEIVVWSTTEFSFVEMADTYSTGSSIMPQKKNPDVAELIRGKTGRIYGNLVGIMTVMKGLPLAYNKDTQEDKEGIFDSIDTIKISLVIFKEMFETMKINADRMYENLEGGFINATDVADYLAKKGVPFREAHRIVGEIVVYCEVNKRKISELKLGEFKEFDEAFGEDIHKKISLESCVWERNSYGGTGRKALEVQMNNGKKYLEKIGG</sequence>
<dbReference type="InterPro" id="IPR008948">
    <property type="entry name" value="L-Aspartase-like"/>
</dbReference>
<comment type="subcellular location">
    <subcellularLocation>
        <location evidence="5">Cytoplasm</location>
    </subcellularLocation>
</comment>
<comment type="catalytic activity">
    <reaction evidence="5">
        <text>2-(N(omega)-L-arginino)succinate = fumarate + L-arginine</text>
        <dbReference type="Rhea" id="RHEA:24020"/>
        <dbReference type="ChEBI" id="CHEBI:29806"/>
        <dbReference type="ChEBI" id="CHEBI:32682"/>
        <dbReference type="ChEBI" id="CHEBI:57472"/>
        <dbReference type="EC" id="4.3.2.1"/>
    </reaction>
</comment>
<evidence type="ECO:0000256" key="5">
    <source>
        <dbReference type="HAMAP-Rule" id="MF_00006"/>
    </source>
</evidence>
<dbReference type="Gene3D" id="1.10.275.10">
    <property type="entry name" value="Fumarase/aspartase (N-terminal domain)"/>
    <property type="match status" value="1"/>
</dbReference>
<dbReference type="PANTHER" id="PTHR43814">
    <property type="entry name" value="ARGININOSUCCINATE LYASE"/>
    <property type="match status" value="1"/>
</dbReference>
<dbReference type="FunFam" id="1.10.275.10:FF:000002">
    <property type="entry name" value="Argininosuccinate lyase"/>
    <property type="match status" value="1"/>
</dbReference>
<feature type="domain" description="Fumarate lyase N-terminal" evidence="6">
    <location>
        <begin position="6"/>
        <end position="300"/>
    </location>
</feature>
<evidence type="ECO:0000256" key="3">
    <source>
        <dbReference type="ARBA" id="ARBA00022571"/>
    </source>
</evidence>
<keyword evidence="4 5" id="KW-0028">Amino-acid biosynthesis</keyword>
<keyword evidence="9" id="KW-1185">Reference proteome</keyword>
<accession>A0A9W6GLY8</accession>
<dbReference type="InterPro" id="IPR029419">
    <property type="entry name" value="Arg_succ_lyase_C"/>
</dbReference>
<dbReference type="PANTHER" id="PTHR43814:SF1">
    <property type="entry name" value="ARGININOSUCCINATE LYASE"/>
    <property type="match status" value="1"/>
</dbReference>
<dbReference type="Pfam" id="PF00206">
    <property type="entry name" value="Lyase_1"/>
    <property type="match status" value="1"/>
</dbReference>